<name>A0A4R1HM17_PSEEN</name>
<accession>A0A4R1HM17</accession>
<organism evidence="1 2">
    <name type="scientific">Pseudonocardia endophytica</name>
    <dbReference type="NCBI Taxonomy" id="401976"/>
    <lineage>
        <taxon>Bacteria</taxon>
        <taxon>Bacillati</taxon>
        <taxon>Actinomycetota</taxon>
        <taxon>Actinomycetes</taxon>
        <taxon>Pseudonocardiales</taxon>
        <taxon>Pseudonocardiaceae</taxon>
        <taxon>Pseudonocardia</taxon>
    </lineage>
</organism>
<sequence>MLVADQVERLGLRHPTPSDAVVDGLPSPACKWLGNDGGISAQFIPIGAEVAIPVPGAVITQVNGFGAVRNVPDLPGSPPICQLAIDVAPGQTVRVQANAIPNPPYGMDELCRRADEAASMVMTTVVANAPK</sequence>
<comment type="caution">
    <text evidence="1">The sequence shown here is derived from an EMBL/GenBank/DDBJ whole genome shotgun (WGS) entry which is preliminary data.</text>
</comment>
<dbReference type="Proteomes" id="UP000295560">
    <property type="component" value="Unassembled WGS sequence"/>
</dbReference>
<keyword evidence="2" id="KW-1185">Reference proteome</keyword>
<protein>
    <submittedName>
        <fullName evidence="1">Uncharacterized protein DUF3558</fullName>
    </submittedName>
</protein>
<proteinExistence type="predicted"/>
<evidence type="ECO:0000313" key="2">
    <source>
        <dbReference type="Proteomes" id="UP000295560"/>
    </source>
</evidence>
<evidence type="ECO:0000313" key="1">
    <source>
        <dbReference type="EMBL" id="TCK21360.1"/>
    </source>
</evidence>
<dbReference type="Pfam" id="PF12079">
    <property type="entry name" value="DUF3558"/>
    <property type="match status" value="1"/>
</dbReference>
<reference evidence="1 2" key="1">
    <citation type="submission" date="2019-03" db="EMBL/GenBank/DDBJ databases">
        <title>Sequencing the genomes of 1000 actinobacteria strains.</title>
        <authorList>
            <person name="Klenk H.-P."/>
        </authorList>
    </citation>
    <scope>NUCLEOTIDE SEQUENCE [LARGE SCALE GENOMIC DNA]</scope>
    <source>
        <strain evidence="1 2">DSM 44969</strain>
    </source>
</reference>
<dbReference type="AlphaFoldDB" id="A0A4R1HM17"/>
<dbReference type="EMBL" id="SMFZ01000002">
    <property type="protein sequence ID" value="TCK21360.1"/>
    <property type="molecule type" value="Genomic_DNA"/>
</dbReference>
<dbReference type="InterPro" id="IPR024520">
    <property type="entry name" value="DUF3558"/>
</dbReference>
<gene>
    <name evidence="1" type="ORF">EV378_5342</name>
</gene>